<organism evidence="4 5">
    <name type="scientific">Apiospora arundinis</name>
    <dbReference type="NCBI Taxonomy" id="335852"/>
    <lineage>
        <taxon>Eukaryota</taxon>
        <taxon>Fungi</taxon>
        <taxon>Dikarya</taxon>
        <taxon>Ascomycota</taxon>
        <taxon>Pezizomycotina</taxon>
        <taxon>Sordariomycetes</taxon>
        <taxon>Xylariomycetidae</taxon>
        <taxon>Amphisphaeriales</taxon>
        <taxon>Apiosporaceae</taxon>
        <taxon>Apiospora</taxon>
    </lineage>
</organism>
<dbReference type="EMBL" id="JAPCWZ010000009">
    <property type="protein sequence ID" value="KAK8850904.1"/>
    <property type="molecule type" value="Genomic_DNA"/>
</dbReference>
<dbReference type="InterPro" id="IPR012475">
    <property type="entry name" value="Fungal_lectin"/>
</dbReference>
<dbReference type="Proteomes" id="UP001390339">
    <property type="component" value="Unassembled WGS sequence"/>
</dbReference>
<name>A0ABR2HPB0_9PEZI</name>
<gene>
    <name evidence="4" type="ORF">PGQ11_013383</name>
</gene>
<accession>A0ABR2HPB0</accession>
<feature type="transmembrane region" description="Helical" evidence="3">
    <location>
        <begin position="137"/>
        <end position="160"/>
    </location>
</feature>
<evidence type="ECO:0000256" key="1">
    <source>
        <dbReference type="ARBA" id="ARBA00009042"/>
    </source>
</evidence>
<feature type="compositionally biased region" description="Basic and acidic residues" evidence="2">
    <location>
        <begin position="13"/>
        <end position="24"/>
    </location>
</feature>
<evidence type="ECO:0000313" key="4">
    <source>
        <dbReference type="EMBL" id="KAK8850904.1"/>
    </source>
</evidence>
<evidence type="ECO:0008006" key="6">
    <source>
        <dbReference type="Google" id="ProtNLM"/>
    </source>
</evidence>
<comment type="caution">
    <text evidence="4">The sequence shown here is derived from an EMBL/GenBank/DDBJ whole genome shotgun (WGS) entry which is preliminary data.</text>
</comment>
<evidence type="ECO:0000256" key="3">
    <source>
        <dbReference type="SAM" id="Phobius"/>
    </source>
</evidence>
<evidence type="ECO:0000256" key="2">
    <source>
        <dbReference type="SAM" id="MobiDB-lite"/>
    </source>
</evidence>
<proteinExistence type="inferred from homology"/>
<keyword evidence="5" id="KW-1185">Reference proteome</keyword>
<reference evidence="4 5" key="1">
    <citation type="journal article" date="2024" name="IMA Fungus">
        <title>Apiospora arundinis, a panoply of carbohydrate-active enzymes and secondary metabolites.</title>
        <authorList>
            <person name="Sorensen T."/>
            <person name="Petersen C."/>
            <person name="Muurmann A.T."/>
            <person name="Christiansen J.V."/>
            <person name="Brundto M.L."/>
            <person name="Overgaard C.K."/>
            <person name="Boysen A.T."/>
            <person name="Wollenberg R.D."/>
            <person name="Larsen T.O."/>
            <person name="Sorensen J.L."/>
            <person name="Nielsen K.L."/>
            <person name="Sondergaard T.E."/>
        </authorList>
    </citation>
    <scope>NUCLEOTIDE SEQUENCE [LARGE SCALE GENOMIC DNA]</scope>
    <source>
        <strain evidence="4 5">AAU 773</strain>
    </source>
</reference>
<dbReference type="SUPFAM" id="SSF89372">
    <property type="entry name" value="Fucose-specific lectin"/>
    <property type="match status" value="1"/>
</dbReference>
<feature type="region of interest" description="Disordered" evidence="2">
    <location>
        <begin position="1"/>
        <end position="54"/>
    </location>
</feature>
<keyword evidence="3" id="KW-0812">Transmembrane</keyword>
<keyword evidence="3" id="KW-0472">Membrane</keyword>
<dbReference type="Pfam" id="PF07938">
    <property type="entry name" value="Fungal_lectin"/>
    <property type="match status" value="1"/>
</dbReference>
<feature type="region of interest" description="Disordered" evidence="2">
    <location>
        <begin position="67"/>
        <end position="111"/>
    </location>
</feature>
<evidence type="ECO:0000313" key="5">
    <source>
        <dbReference type="Proteomes" id="UP001390339"/>
    </source>
</evidence>
<keyword evidence="3" id="KW-1133">Transmembrane helix</keyword>
<comment type="similarity">
    <text evidence="1">Belongs to the fungal fucose-specific lectin family.</text>
</comment>
<sequence>MEVSPVDAPVRPPQHEYWDEKIYVEPEEPSSSSSSNTNTNNNNNASSSSSEKSAAIAAMGGYHAPGLRRAGTGSENIGEPAPAYMKGDMSNANSPIQGPQQGGQSTFLYKDEPGYSRGDVPQPAADRQIFGLSKKTFILVVSGLALFLVVLLAIILGVTLGRGASSKDNSGGAGTLGLLENTRLSAMNWTDPFSGVDHSAVFYQHSSNALMVSVRDATSQAWRSVNITASVMNTTKAIGLSVLPRTPMACVTNAFQQSCYYLNADGRVAEIYNVDPTLNGWTAGAFGSKIQARTAPDSRIAAAWQICQNCSNSILVAWQDANGADIKIANFTSKDWAQGPTLFESAAPGAGLAFSTFNDFRGTSPFGTDPNALRMYTASGSNLVELLNGPETNFAWGIGNFNNPVTSGLSLNPSPDIASITYGNNGWDNNLVHFLGPKGKLMSAVYRGAGWSVQAATLSGAPASAVDGFTSIASTQGMRLYALSQRGDIHEFTTNSTNPFLLSWAGVVNH</sequence>
<protein>
    <recommendedName>
        <fullName evidence="6">Fucose-specific lectin</fullName>
    </recommendedName>
</protein>
<dbReference type="Gene3D" id="2.120.10.70">
    <property type="entry name" value="Fucose-specific lectin"/>
    <property type="match status" value="1"/>
</dbReference>
<feature type="compositionally biased region" description="Low complexity" evidence="2">
    <location>
        <begin position="30"/>
        <end position="50"/>
    </location>
</feature>